<keyword evidence="5" id="KW-0732">Signal</keyword>
<evidence type="ECO:0000256" key="5">
    <source>
        <dbReference type="SAM" id="SignalP"/>
    </source>
</evidence>
<dbReference type="SUPFAM" id="SSF52266">
    <property type="entry name" value="SGNH hydrolase"/>
    <property type="match status" value="1"/>
</dbReference>
<sequence>MILRSILRFTLSSAVAAGAVLAPALPVLAAPAVRVDYVALGDSYAAGVGAGAESTACRVTDGAFPRLWAEPELVDLTLAACSGATSADVAATQLGALSETTDLVSVTVGANDLGLTTILRTCATAPQGEACTVALAGIPQALATTVPAGVAALLTQVRADAPAAKLVVTGYPVPFAEAAQCPQLPLPPALRTAGNSAIAGLNQVLAAQAVAAGATFVDVTGAFAPHALCTPQPWLVGVAGLNDGTVLHPTAAGQAEGYLPAFIAGAGSVEDVVEWIRQRDTAASASPSPSVPASVPASTPAGVAAPPADGAGGGLPVTGPRVGAVVAVGVFLVVLGIVGLVVWRPRRVRTLSE</sequence>
<dbReference type="GO" id="GO:0004806">
    <property type="term" value="F:triacylglycerol lipase activity"/>
    <property type="evidence" value="ECO:0007669"/>
    <property type="project" value="TreeGrafter"/>
</dbReference>
<evidence type="ECO:0000256" key="2">
    <source>
        <dbReference type="PIRSR" id="PIRSR637460-2"/>
    </source>
</evidence>
<keyword evidence="8" id="KW-1185">Reference proteome</keyword>
<evidence type="ECO:0000256" key="1">
    <source>
        <dbReference type="PIRSR" id="PIRSR637460-1"/>
    </source>
</evidence>
<feature type="compositionally biased region" description="Low complexity" evidence="3">
    <location>
        <begin position="282"/>
        <end position="305"/>
    </location>
</feature>
<feature type="disulfide bond" evidence="2">
    <location>
        <begin position="181"/>
        <end position="229"/>
    </location>
</feature>
<dbReference type="GO" id="GO:0019433">
    <property type="term" value="P:triglyceride catabolic process"/>
    <property type="evidence" value="ECO:0007669"/>
    <property type="project" value="TreeGrafter"/>
</dbReference>
<reference evidence="7 8" key="1">
    <citation type="submission" date="2023-07" db="EMBL/GenBank/DDBJ databases">
        <title>Sequencing the genomes of 1000 actinobacteria strains.</title>
        <authorList>
            <person name="Klenk H.-P."/>
        </authorList>
    </citation>
    <scope>NUCLEOTIDE SEQUENCE [LARGE SCALE GENOMIC DNA]</scope>
    <source>
        <strain evidence="7 8">DSM 44711</strain>
    </source>
</reference>
<dbReference type="Gene3D" id="3.40.50.1110">
    <property type="entry name" value="SGNH hydrolase"/>
    <property type="match status" value="1"/>
</dbReference>
<comment type="caution">
    <text evidence="7">The sequence shown here is derived from an EMBL/GenBank/DDBJ whole genome shotgun (WGS) entry which is preliminary data.</text>
</comment>
<dbReference type="PANTHER" id="PTHR37981">
    <property type="entry name" value="LIPASE 2"/>
    <property type="match status" value="1"/>
</dbReference>
<protein>
    <submittedName>
        <fullName evidence="7">Lysophospholipase L1-like esterase</fullName>
    </submittedName>
</protein>
<feature type="domain" description="SGNH hydrolase-type esterase" evidence="6">
    <location>
        <begin position="39"/>
        <end position="255"/>
    </location>
</feature>
<dbReference type="PANTHER" id="PTHR37981:SF1">
    <property type="entry name" value="SGNH HYDROLASE-TYPE ESTERASE DOMAIN-CONTAINING PROTEIN"/>
    <property type="match status" value="1"/>
</dbReference>
<dbReference type="RefSeq" id="WP_310409187.1">
    <property type="nucleotide sequence ID" value="NZ_JAVDYC010000001.1"/>
</dbReference>
<evidence type="ECO:0000256" key="4">
    <source>
        <dbReference type="SAM" id="Phobius"/>
    </source>
</evidence>
<organism evidence="7 8">
    <name type="scientific">Catenuloplanes niger</name>
    <dbReference type="NCBI Taxonomy" id="587534"/>
    <lineage>
        <taxon>Bacteria</taxon>
        <taxon>Bacillati</taxon>
        <taxon>Actinomycetota</taxon>
        <taxon>Actinomycetes</taxon>
        <taxon>Micromonosporales</taxon>
        <taxon>Micromonosporaceae</taxon>
        <taxon>Catenuloplanes</taxon>
    </lineage>
</organism>
<name>A0AAE3ZIN8_9ACTN</name>
<evidence type="ECO:0000259" key="6">
    <source>
        <dbReference type="Pfam" id="PF13472"/>
    </source>
</evidence>
<accession>A0AAE3ZIN8</accession>
<dbReference type="InterPro" id="IPR036514">
    <property type="entry name" value="SGNH_hydro_sf"/>
</dbReference>
<proteinExistence type="predicted"/>
<dbReference type="Pfam" id="PF13472">
    <property type="entry name" value="Lipase_GDSL_2"/>
    <property type="match status" value="1"/>
</dbReference>
<keyword evidence="4" id="KW-0812">Transmembrane</keyword>
<dbReference type="Proteomes" id="UP001183629">
    <property type="component" value="Unassembled WGS sequence"/>
</dbReference>
<evidence type="ECO:0000256" key="3">
    <source>
        <dbReference type="SAM" id="MobiDB-lite"/>
    </source>
</evidence>
<keyword evidence="4" id="KW-1133">Transmembrane helix</keyword>
<dbReference type="InterPro" id="IPR037460">
    <property type="entry name" value="SEST-like"/>
</dbReference>
<feature type="transmembrane region" description="Helical" evidence="4">
    <location>
        <begin position="322"/>
        <end position="343"/>
    </location>
</feature>
<dbReference type="AlphaFoldDB" id="A0AAE3ZIN8"/>
<feature type="disulfide bond" evidence="2">
    <location>
        <begin position="122"/>
        <end position="131"/>
    </location>
</feature>
<dbReference type="CDD" id="cd01823">
    <property type="entry name" value="SEST_like"/>
    <property type="match status" value="1"/>
</dbReference>
<feature type="active site" description="Nucleophile" evidence="1">
    <location>
        <position position="43"/>
    </location>
</feature>
<keyword evidence="2" id="KW-1015">Disulfide bond</keyword>
<evidence type="ECO:0000313" key="7">
    <source>
        <dbReference type="EMBL" id="MDR7320613.1"/>
    </source>
</evidence>
<keyword evidence="4" id="KW-0472">Membrane</keyword>
<evidence type="ECO:0000313" key="8">
    <source>
        <dbReference type="Proteomes" id="UP001183629"/>
    </source>
</evidence>
<dbReference type="EMBL" id="JAVDYC010000001">
    <property type="protein sequence ID" value="MDR7320613.1"/>
    <property type="molecule type" value="Genomic_DNA"/>
</dbReference>
<feature type="disulfide bond" evidence="2">
    <location>
        <begin position="57"/>
        <end position="81"/>
    </location>
</feature>
<gene>
    <name evidence="7" type="ORF">J2S44_000863</name>
</gene>
<feature type="chain" id="PRO_5041982222" evidence="5">
    <location>
        <begin position="30"/>
        <end position="353"/>
    </location>
</feature>
<feature type="active site" evidence="1">
    <location>
        <position position="248"/>
    </location>
</feature>
<feature type="region of interest" description="Disordered" evidence="3">
    <location>
        <begin position="281"/>
        <end position="305"/>
    </location>
</feature>
<dbReference type="InterPro" id="IPR013830">
    <property type="entry name" value="SGNH_hydro"/>
</dbReference>
<feature type="signal peptide" evidence="5">
    <location>
        <begin position="1"/>
        <end position="29"/>
    </location>
</feature>